<sequence length="73" mass="8101">MWRWQVHVFLSEFRVADAKHWLPVGSAPFDEAAALRLREIMFAAVTAAAINVSRAGCDPPTAPELQQVVAARR</sequence>
<evidence type="ECO:0000313" key="2">
    <source>
        <dbReference type="Proteomes" id="UP000186817"/>
    </source>
</evidence>
<organism evidence="1 2">
    <name type="scientific">Symbiodinium microadriaticum</name>
    <name type="common">Dinoflagellate</name>
    <name type="synonym">Zooxanthella microadriatica</name>
    <dbReference type="NCBI Taxonomy" id="2951"/>
    <lineage>
        <taxon>Eukaryota</taxon>
        <taxon>Sar</taxon>
        <taxon>Alveolata</taxon>
        <taxon>Dinophyceae</taxon>
        <taxon>Suessiales</taxon>
        <taxon>Symbiodiniaceae</taxon>
        <taxon>Symbiodinium</taxon>
    </lineage>
</organism>
<keyword evidence="2" id="KW-1185">Reference proteome</keyword>
<dbReference type="AlphaFoldDB" id="A0A1Q9ETJ2"/>
<gene>
    <name evidence="1" type="ORF">AK812_SmicGene5558</name>
</gene>
<evidence type="ECO:0000313" key="1">
    <source>
        <dbReference type="EMBL" id="OLQ10719.1"/>
    </source>
</evidence>
<proteinExistence type="predicted"/>
<accession>A0A1Q9ETJ2</accession>
<comment type="caution">
    <text evidence="1">The sequence shown here is derived from an EMBL/GenBank/DDBJ whole genome shotgun (WGS) entry which is preliminary data.</text>
</comment>
<dbReference type="Proteomes" id="UP000186817">
    <property type="component" value="Unassembled WGS sequence"/>
</dbReference>
<dbReference type="OrthoDB" id="441177at2759"/>
<dbReference type="EMBL" id="LSRX01000073">
    <property type="protein sequence ID" value="OLQ10719.1"/>
    <property type="molecule type" value="Genomic_DNA"/>
</dbReference>
<name>A0A1Q9ETJ2_SYMMI</name>
<reference evidence="1 2" key="1">
    <citation type="submission" date="2016-02" db="EMBL/GenBank/DDBJ databases">
        <title>Genome analysis of coral dinoflagellate symbionts highlights evolutionary adaptations to a symbiotic lifestyle.</title>
        <authorList>
            <person name="Aranda M."/>
            <person name="Li Y."/>
            <person name="Liew Y.J."/>
            <person name="Baumgarten S."/>
            <person name="Simakov O."/>
            <person name="Wilson M."/>
            <person name="Piel J."/>
            <person name="Ashoor H."/>
            <person name="Bougouffa S."/>
            <person name="Bajic V.B."/>
            <person name="Ryu T."/>
            <person name="Ravasi T."/>
            <person name="Bayer T."/>
            <person name="Micklem G."/>
            <person name="Kim H."/>
            <person name="Bhak J."/>
            <person name="Lajeunesse T.C."/>
            <person name="Voolstra C.R."/>
        </authorList>
    </citation>
    <scope>NUCLEOTIDE SEQUENCE [LARGE SCALE GENOMIC DNA]</scope>
    <source>
        <strain evidence="1 2">CCMP2467</strain>
    </source>
</reference>
<protein>
    <submittedName>
        <fullName evidence="1">Uncharacterized protein</fullName>
    </submittedName>
</protein>